<dbReference type="RefSeq" id="XP_042560567.1">
    <property type="nucleotide sequence ID" value="XM_042704633.1"/>
</dbReference>
<sequence>MDKGRPQRKTHKTKLPIFAGKLQGAGIVGPLPAPRRISTYAASASDNGGSGYITARIDLDKPRTVIIPEDTVIPPRGEIIIAGKVENSFEPSFEEATNQGGAARPLTAAIPPNETRLRSPSSIIGREGEAVVPGARARVPPARPTGGSSRDAESCAISVGLQRQGDRPAQTTQPQGGQEPSQTGAMQIPTANQMAMEEETRQDAPLLEATRQGRPRRLPGWSRDYEMF</sequence>
<feature type="compositionally biased region" description="Polar residues" evidence="1">
    <location>
        <begin position="169"/>
        <end position="193"/>
    </location>
</feature>
<dbReference type="GeneID" id="122129909"/>
<evidence type="ECO:0000313" key="3">
    <source>
        <dbReference type="RefSeq" id="XP_042560567.1"/>
    </source>
</evidence>
<protein>
    <submittedName>
        <fullName evidence="3">Uncharacterized protein LOC122129909</fullName>
    </submittedName>
</protein>
<dbReference type="AlphaFoldDB" id="A0A8M1K9L0"/>
<accession>A0A8M1K9L0</accession>
<reference evidence="3" key="1">
    <citation type="submission" date="2025-08" db="UniProtKB">
        <authorList>
            <consortium name="RefSeq"/>
        </authorList>
    </citation>
    <scope>IDENTIFICATION</scope>
</reference>
<feature type="compositionally biased region" description="Low complexity" evidence="1">
    <location>
        <begin position="131"/>
        <end position="147"/>
    </location>
</feature>
<organism evidence="2 3">
    <name type="scientific">Clupea harengus</name>
    <name type="common">Atlantic herring</name>
    <dbReference type="NCBI Taxonomy" id="7950"/>
    <lineage>
        <taxon>Eukaryota</taxon>
        <taxon>Metazoa</taxon>
        <taxon>Chordata</taxon>
        <taxon>Craniata</taxon>
        <taxon>Vertebrata</taxon>
        <taxon>Euteleostomi</taxon>
        <taxon>Actinopterygii</taxon>
        <taxon>Neopterygii</taxon>
        <taxon>Teleostei</taxon>
        <taxon>Clupei</taxon>
        <taxon>Clupeiformes</taxon>
        <taxon>Clupeoidei</taxon>
        <taxon>Clupeidae</taxon>
        <taxon>Clupea</taxon>
    </lineage>
</organism>
<evidence type="ECO:0000256" key="1">
    <source>
        <dbReference type="SAM" id="MobiDB-lite"/>
    </source>
</evidence>
<dbReference type="Proteomes" id="UP000515152">
    <property type="component" value="Unplaced"/>
</dbReference>
<dbReference type="KEGG" id="char:122129909"/>
<evidence type="ECO:0000313" key="2">
    <source>
        <dbReference type="Proteomes" id="UP000515152"/>
    </source>
</evidence>
<gene>
    <name evidence="3" type="primary">LOC122129909</name>
</gene>
<name>A0A8M1K9L0_CLUHA</name>
<keyword evidence="2" id="KW-1185">Reference proteome</keyword>
<proteinExistence type="predicted"/>
<feature type="region of interest" description="Disordered" evidence="1">
    <location>
        <begin position="131"/>
        <end position="228"/>
    </location>
</feature>